<evidence type="ECO:0000256" key="2">
    <source>
        <dbReference type="ARBA" id="ARBA00022517"/>
    </source>
</evidence>
<evidence type="ECO:0000313" key="10">
    <source>
        <dbReference type="Proteomes" id="UP001201812"/>
    </source>
</evidence>
<dbReference type="Pfam" id="PF04006">
    <property type="entry name" value="Mpp10"/>
    <property type="match status" value="1"/>
</dbReference>
<dbReference type="GO" id="GO:0034457">
    <property type="term" value="C:Mpp10 complex"/>
    <property type="evidence" value="ECO:0007669"/>
    <property type="project" value="InterPro"/>
</dbReference>
<dbReference type="Proteomes" id="UP001201812">
    <property type="component" value="Unassembled WGS sequence"/>
</dbReference>
<evidence type="ECO:0000256" key="3">
    <source>
        <dbReference type="ARBA" id="ARBA00022552"/>
    </source>
</evidence>
<reference evidence="9" key="1">
    <citation type="submission" date="2022-01" db="EMBL/GenBank/DDBJ databases">
        <title>Genome Sequence Resource for Two Populations of Ditylenchus destructor, the Migratory Endoparasitic Phytonematode.</title>
        <authorList>
            <person name="Zhang H."/>
            <person name="Lin R."/>
            <person name="Xie B."/>
        </authorList>
    </citation>
    <scope>NUCLEOTIDE SEQUENCE</scope>
    <source>
        <strain evidence="9">BazhouSP</strain>
    </source>
</reference>
<keyword evidence="3" id="KW-0698">rRNA processing</keyword>
<keyword evidence="2" id="KW-0690">Ribosome biogenesis</keyword>
<organism evidence="9 10">
    <name type="scientific">Ditylenchus destructor</name>
    <dbReference type="NCBI Taxonomy" id="166010"/>
    <lineage>
        <taxon>Eukaryota</taxon>
        <taxon>Metazoa</taxon>
        <taxon>Ecdysozoa</taxon>
        <taxon>Nematoda</taxon>
        <taxon>Chromadorea</taxon>
        <taxon>Rhabditida</taxon>
        <taxon>Tylenchina</taxon>
        <taxon>Tylenchomorpha</taxon>
        <taxon>Sphaerularioidea</taxon>
        <taxon>Anguinidae</taxon>
        <taxon>Anguininae</taxon>
        <taxon>Ditylenchus</taxon>
    </lineage>
</organism>
<feature type="transmembrane region" description="Helical" evidence="8">
    <location>
        <begin position="325"/>
        <end position="343"/>
    </location>
</feature>
<keyword evidence="8" id="KW-0472">Membrane</keyword>
<evidence type="ECO:0000256" key="4">
    <source>
        <dbReference type="ARBA" id="ARBA00023242"/>
    </source>
</evidence>
<evidence type="ECO:0000256" key="6">
    <source>
        <dbReference type="ARBA" id="ARBA00029455"/>
    </source>
</evidence>
<dbReference type="PANTHER" id="PTHR17039">
    <property type="entry name" value="U3 SMALL NUCLEOLAR RIBONUCLEOPROTEIN PROTEIN MPP10"/>
    <property type="match status" value="1"/>
</dbReference>
<feature type="region of interest" description="Disordered" evidence="7">
    <location>
        <begin position="245"/>
        <end position="271"/>
    </location>
</feature>
<accession>A0AAD4R9S2</accession>
<dbReference type="GO" id="GO:0005732">
    <property type="term" value="C:sno(s)RNA-containing ribonucleoprotein complex"/>
    <property type="evidence" value="ECO:0007669"/>
    <property type="project" value="InterPro"/>
</dbReference>
<keyword evidence="8" id="KW-1133">Transmembrane helix</keyword>
<name>A0AAD4R9S2_9BILA</name>
<feature type="transmembrane region" description="Helical" evidence="8">
    <location>
        <begin position="374"/>
        <end position="398"/>
    </location>
</feature>
<keyword evidence="5" id="KW-0687">Ribonucleoprotein</keyword>
<dbReference type="GO" id="GO:0006364">
    <property type="term" value="P:rRNA processing"/>
    <property type="evidence" value="ECO:0007669"/>
    <property type="project" value="UniProtKB-KW"/>
</dbReference>
<keyword evidence="8" id="KW-0812">Transmembrane</keyword>
<feature type="compositionally biased region" description="Basic and acidic residues" evidence="7">
    <location>
        <begin position="246"/>
        <end position="267"/>
    </location>
</feature>
<evidence type="ECO:0000256" key="5">
    <source>
        <dbReference type="ARBA" id="ARBA00023274"/>
    </source>
</evidence>
<dbReference type="AlphaFoldDB" id="A0AAD4R9S2"/>
<dbReference type="GO" id="GO:0032040">
    <property type="term" value="C:small-subunit processome"/>
    <property type="evidence" value="ECO:0007669"/>
    <property type="project" value="TreeGrafter"/>
</dbReference>
<comment type="subcellular location">
    <subcellularLocation>
        <location evidence="1">Nucleus</location>
        <location evidence="1">Nucleolus</location>
    </subcellularLocation>
</comment>
<dbReference type="InterPro" id="IPR012173">
    <property type="entry name" value="Mpp10"/>
</dbReference>
<evidence type="ECO:0000256" key="1">
    <source>
        <dbReference type="ARBA" id="ARBA00004604"/>
    </source>
</evidence>
<feature type="transmembrane region" description="Helical" evidence="8">
    <location>
        <begin position="350"/>
        <end position="368"/>
    </location>
</feature>
<evidence type="ECO:0000256" key="8">
    <source>
        <dbReference type="SAM" id="Phobius"/>
    </source>
</evidence>
<comment type="similarity">
    <text evidence="6">Belongs to the MPP10 family.</text>
</comment>
<keyword evidence="10" id="KW-1185">Reference proteome</keyword>
<dbReference type="EMBL" id="JAKKPZ010000007">
    <property type="protein sequence ID" value="KAI1719112.1"/>
    <property type="molecule type" value="Genomic_DNA"/>
</dbReference>
<gene>
    <name evidence="9" type="ORF">DdX_06238</name>
</gene>
<dbReference type="PANTHER" id="PTHR17039:SF0">
    <property type="entry name" value="U3 SMALL NUCLEOLAR RIBONUCLEOPROTEIN PROTEIN MPP10"/>
    <property type="match status" value="1"/>
</dbReference>
<comment type="caution">
    <text evidence="9">The sequence shown here is derived from an EMBL/GenBank/DDBJ whole genome shotgun (WGS) entry which is preliminary data.</text>
</comment>
<protein>
    <submittedName>
        <fullName evidence="9">Mpp10 protein domain-containing protein</fullName>
    </submittedName>
</protein>
<evidence type="ECO:0000313" key="9">
    <source>
        <dbReference type="EMBL" id="KAI1719112.1"/>
    </source>
</evidence>
<proteinExistence type="inferred from homology"/>
<evidence type="ECO:0000256" key="7">
    <source>
        <dbReference type="SAM" id="MobiDB-lite"/>
    </source>
</evidence>
<keyword evidence="4" id="KW-0539">Nucleus</keyword>
<sequence>MGLAKEVGTCAGYVTSYKPTRESKARKKRRASQDLIKSNINIRKLGKVGNIDKIQTKIDQMEIENLNERSWDLVGEITAVARSKNGLLNAFLDADFRVNAAPAITQEITDVLESIVAERIKNKTFDDVGRKFRSNETLVSHKIYPSNMEDILRKSLVDVYEDEFRVKQSNRNDEIVKPQLDSEVEAISKDLNNLFKKLDALSHYQYKPTVSKPEVISITNIASLCAEEVGPLASTESESALLAPEEVLRHSKAEPKAKNERTDTDRKRERRKKKMMQKFVTQRPQKEVTRRPSMLFLNNRPVDIGCDTKYSNYVDNSPPRYLQKFTIILTAIYLFLSAAMALFHYPISATCLIIPFLMALVVTYASMTNDDNNLWFAAIAGTLGALGKILAIVTYSMVFGIGSESAERLGTSAHVPGRPYRDNGGCDLRLVFSVKHDYDN</sequence>